<evidence type="ECO:0000313" key="2">
    <source>
        <dbReference type="EMBL" id="KAA1066725.1"/>
    </source>
</evidence>
<comment type="caution">
    <text evidence="2">The sequence shown here is derived from an EMBL/GenBank/DDBJ whole genome shotgun (WGS) entry which is preliminary data.</text>
</comment>
<dbReference type="Proteomes" id="UP000325313">
    <property type="component" value="Unassembled WGS sequence"/>
</dbReference>
<dbReference type="AlphaFoldDB" id="A0A5B0LQS2"/>
<name>A0A5B0LQS2_PUCGR</name>
<organism evidence="2 3">
    <name type="scientific">Puccinia graminis f. sp. tritici</name>
    <dbReference type="NCBI Taxonomy" id="56615"/>
    <lineage>
        <taxon>Eukaryota</taxon>
        <taxon>Fungi</taxon>
        <taxon>Dikarya</taxon>
        <taxon>Basidiomycota</taxon>
        <taxon>Pucciniomycotina</taxon>
        <taxon>Pucciniomycetes</taxon>
        <taxon>Pucciniales</taxon>
        <taxon>Pucciniaceae</taxon>
        <taxon>Puccinia</taxon>
    </lineage>
</organism>
<proteinExistence type="predicted"/>
<sequence length="211" mass="23847">MPRVLFLNSPAPPIFNYYIEMVTKTCSVPHLIQDSTDKTFTSGVGLVVGLMKQNLEEDPEFKAGKKLDLWIQDRLVKSFNVKYILLENPKLVTTHIMIRVGREFTFDGYLSRWDLKERPVLQSHQHGWFKSDFQDQCLFTSIEPSEQRSQVEPKSSIQQPLAESGDGSFDRNVTPIPFPLTSNAPLGTSLEMDQVEAEPIPVSGFSGKGQN</sequence>
<feature type="compositionally biased region" description="Polar residues" evidence="1">
    <location>
        <begin position="152"/>
        <end position="161"/>
    </location>
</feature>
<protein>
    <submittedName>
        <fullName evidence="2">Uncharacterized protein</fullName>
    </submittedName>
</protein>
<reference evidence="2 3" key="1">
    <citation type="submission" date="2019-05" db="EMBL/GenBank/DDBJ databases">
        <title>Emergence of the Ug99 lineage of the wheat stem rust pathogen through somatic hybridization.</title>
        <authorList>
            <person name="Li F."/>
            <person name="Upadhyaya N.M."/>
            <person name="Sperschneider J."/>
            <person name="Matny O."/>
            <person name="Nguyen-Phuc H."/>
            <person name="Mago R."/>
            <person name="Raley C."/>
            <person name="Miller M.E."/>
            <person name="Silverstein K.A.T."/>
            <person name="Henningsen E."/>
            <person name="Hirsch C.D."/>
            <person name="Visser B."/>
            <person name="Pretorius Z.A."/>
            <person name="Steffenson B.J."/>
            <person name="Schwessinger B."/>
            <person name="Dodds P.N."/>
            <person name="Figueroa M."/>
        </authorList>
    </citation>
    <scope>NUCLEOTIDE SEQUENCE [LARGE SCALE GENOMIC DNA]</scope>
    <source>
        <strain evidence="2 3">Ug99</strain>
    </source>
</reference>
<accession>A0A5B0LQS2</accession>
<evidence type="ECO:0000256" key="1">
    <source>
        <dbReference type="SAM" id="MobiDB-lite"/>
    </source>
</evidence>
<gene>
    <name evidence="2" type="ORF">PGTUg99_017175</name>
</gene>
<evidence type="ECO:0000313" key="3">
    <source>
        <dbReference type="Proteomes" id="UP000325313"/>
    </source>
</evidence>
<feature type="region of interest" description="Disordered" evidence="1">
    <location>
        <begin position="144"/>
        <end position="211"/>
    </location>
</feature>
<dbReference type="EMBL" id="VDEP01000509">
    <property type="protein sequence ID" value="KAA1066725.1"/>
    <property type="molecule type" value="Genomic_DNA"/>
</dbReference>